<accession>A0A366HNQ0</accession>
<dbReference type="RefSeq" id="WP_113958268.1">
    <property type="nucleotide sequence ID" value="NZ_QNRR01000003.1"/>
</dbReference>
<organism evidence="4 5">
    <name type="scientific">Roseimicrobium gellanilyticum</name>
    <dbReference type="NCBI Taxonomy" id="748857"/>
    <lineage>
        <taxon>Bacteria</taxon>
        <taxon>Pseudomonadati</taxon>
        <taxon>Verrucomicrobiota</taxon>
        <taxon>Verrucomicrobiia</taxon>
        <taxon>Verrucomicrobiales</taxon>
        <taxon>Verrucomicrobiaceae</taxon>
        <taxon>Roseimicrobium</taxon>
    </lineage>
</organism>
<dbReference type="InterPro" id="IPR008978">
    <property type="entry name" value="HSP20-like_chaperone"/>
</dbReference>
<evidence type="ECO:0000313" key="4">
    <source>
        <dbReference type="EMBL" id="RBP45126.1"/>
    </source>
</evidence>
<feature type="domain" description="SHSP" evidence="3">
    <location>
        <begin position="19"/>
        <end position="128"/>
    </location>
</feature>
<dbReference type="SUPFAM" id="SSF49764">
    <property type="entry name" value="HSP20-like chaperones"/>
    <property type="match status" value="1"/>
</dbReference>
<dbReference type="InterPro" id="IPR002068">
    <property type="entry name" value="A-crystallin/Hsp20_dom"/>
</dbReference>
<gene>
    <name evidence="4" type="ORF">DES53_103123</name>
</gene>
<comment type="caution">
    <text evidence="4">The sequence shown here is derived from an EMBL/GenBank/DDBJ whole genome shotgun (WGS) entry which is preliminary data.</text>
</comment>
<dbReference type="Pfam" id="PF00011">
    <property type="entry name" value="HSP20"/>
    <property type="match status" value="1"/>
</dbReference>
<dbReference type="EMBL" id="QNRR01000003">
    <property type="protein sequence ID" value="RBP45126.1"/>
    <property type="molecule type" value="Genomic_DNA"/>
</dbReference>
<dbReference type="Gene3D" id="2.60.40.790">
    <property type="match status" value="1"/>
</dbReference>
<proteinExistence type="inferred from homology"/>
<evidence type="ECO:0000259" key="3">
    <source>
        <dbReference type="PROSITE" id="PS01031"/>
    </source>
</evidence>
<name>A0A366HNQ0_9BACT</name>
<dbReference type="OrthoDB" id="9788892at2"/>
<reference evidence="4 5" key="1">
    <citation type="submission" date="2018-06" db="EMBL/GenBank/DDBJ databases">
        <title>Genomic Encyclopedia of Type Strains, Phase IV (KMG-IV): sequencing the most valuable type-strain genomes for metagenomic binning, comparative biology and taxonomic classification.</title>
        <authorList>
            <person name="Goeker M."/>
        </authorList>
    </citation>
    <scope>NUCLEOTIDE SEQUENCE [LARGE SCALE GENOMIC DNA]</scope>
    <source>
        <strain evidence="4 5">DSM 25532</strain>
    </source>
</reference>
<evidence type="ECO:0000256" key="1">
    <source>
        <dbReference type="PROSITE-ProRule" id="PRU00285"/>
    </source>
</evidence>
<dbReference type="PANTHER" id="PTHR11527">
    <property type="entry name" value="HEAT-SHOCK PROTEIN 20 FAMILY MEMBER"/>
    <property type="match status" value="1"/>
</dbReference>
<evidence type="ECO:0000313" key="5">
    <source>
        <dbReference type="Proteomes" id="UP000253426"/>
    </source>
</evidence>
<comment type="similarity">
    <text evidence="1 2">Belongs to the small heat shock protein (HSP20) family.</text>
</comment>
<dbReference type="AlphaFoldDB" id="A0A366HNQ0"/>
<dbReference type="Proteomes" id="UP000253426">
    <property type="component" value="Unassembled WGS sequence"/>
</dbReference>
<dbReference type="CDD" id="cd06464">
    <property type="entry name" value="ACD_sHsps-like"/>
    <property type="match status" value="1"/>
</dbReference>
<sequence length="128" mass="14135">MNTCTTSACAPATTSSTPATEHLVKPRYDVRSSKDAYEVRVELPGVRKGDVKLDFERGLLTLKAQRQSTAQEGWQTLHRELNRLNYGLQLRVNAPVDQVAFTAKLEDGVLTVTLPVKEAAKPRTIEIG</sequence>
<protein>
    <submittedName>
        <fullName evidence="4">HSP20 family protein</fullName>
    </submittedName>
</protein>
<evidence type="ECO:0000256" key="2">
    <source>
        <dbReference type="RuleBase" id="RU003616"/>
    </source>
</evidence>
<keyword evidence="5" id="KW-1185">Reference proteome</keyword>
<dbReference type="PROSITE" id="PS01031">
    <property type="entry name" value="SHSP"/>
    <property type="match status" value="1"/>
</dbReference>
<dbReference type="InterPro" id="IPR031107">
    <property type="entry name" value="Small_HSP"/>
</dbReference>